<proteinExistence type="predicted"/>
<name>A0AAD8Q8U5_9PEZI</name>
<reference evidence="2" key="1">
    <citation type="submission" date="2021-06" db="EMBL/GenBank/DDBJ databases">
        <title>Comparative genomics, transcriptomics and evolutionary studies reveal genomic signatures of adaptation to plant cell wall in hemibiotrophic fungi.</title>
        <authorList>
            <consortium name="DOE Joint Genome Institute"/>
            <person name="Baroncelli R."/>
            <person name="Diaz J.F."/>
            <person name="Benocci T."/>
            <person name="Peng M."/>
            <person name="Battaglia E."/>
            <person name="Haridas S."/>
            <person name="Andreopoulos W."/>
            <person name="Labutti K."/>
            <person name="Pangilinan J."/>
            <person name="Floch G.L."/>
            <person name="Makela M.R."/>
            <person name="Henrissat B."/>
            <person name="Grigoriev I.V."/>
            <person name="Crouch J.A."/>
            <person name="De Vries R.P."/>
            <person name="Sukno S.A."/>
            <person name="Thon M.R."/>
        </authorList>
    </citation>
    <scope>NUCLEOTIDE SEQUENCE</scope>
    <source>
        <strain evidence="2">CBS 125086</strain>
    </source>
</reference>
<dbReference type="Proteomes" id="UP001230504">
    <property type="component" value="Unassembled WGS sequence"/>
</dbReference>
<feature type="region of interest" description="Disordered" evidence="1">
    <location>
        <begin position="20"/>
        <end position="63"/>
    </location>
</feature>
<protein>
    <submittedName>
        <fullName evidence="2">Uncharacterized protein</fullName>
    </submittedName>
</protein>
<comment type="caution">
    <text evidence="2">The sequence shown here is derived from an EMBL/GenBank/DDBJ whole genome shotgun (WGS) entry which is preliminary data.</text>
</comment>
<gene>
    <name evidence="2" type="ORF">LY79DRAFT_540852</name>
</gene>
<dbReference type="GeneID" id="85441140"/>
<evidence type="ECO:0000313" key="2">
    <source>
        <dbReference type="EMBL" id="KAK1597714.1"/>
    </source>
</evidence>
<feature type="compositionally biased region" description="Basic and acidic residues" evidence="1">
    <location>
        <begin position="49"/>
        <end position="62"/>
    </location>
</feature>
<sequence>MPLIMIGESPLQLREPFGREAQHANSGIDAAKRQISRMQTSVSSPPLRSDPRPSRHPPERTPRWPVSCGKRVWCMLLLGKAKCWCRRRRRRRRTETYHGHGDTQWVVSPSRLFIVCVCMQGADNNTTAARATVHTGIRPSMIGSLQSALQGHQHHEDLAPEMADNANE</sequence>
<evidence type="ECO:0000256" key="1">
    <source>
        <dbReference type="SAM" id="MobiDB-lite"/>
    </source>
</evidence>
<evidence type="ECO:0000313" key="3">
    <source>
        <dbReference type="Proteomes" id="UP001230504"/>
    </source>
</evidence>
<dbReference type="EMBL" id="JAHLJV010000007">
    <property type="protein sequence ID" value="KAK1597714.1"/>
    <property type="molecule type" value="Genomic_DNA"/>
</dbReference>
<dbReference type="AlphaFoldDB" id="A0AAD8Q8U5"/>
<organism evidence="2 3">
    <name type="scientific">Colletotrichum navitas</name>
    <dbReference type="NCBI Taxonomy" id="681940"/>
    <lineage>
        <taxon>Eukaryota</taxon>
        <taxon>Fungi</taxon>
        <taxon>Dikarya</taxon>
        <taxon>Ascomycota</taxon>
        <taxon>Pezizomycotina</taxon>
        <taxon>Sordariomycetes</taxon>
        <taxon>Hypocreomycetidae</taxon>
        <taxon>Glomerellales</taxon>
        <taxon>Glomerellaceae</taxon>
        <taxon>Colletotrichum</taxon>
        <taxon>Colletotrichum graminicola species complex</taxon>
    </lineage>
</organism>
<dbReference type="RefSeq" id="XP_060418486.1">
    <property type="nucleotide sequence ID" value="XM_060556900.1"/>
</dbReference>
<keyword evidence="3" id="KW-1185">Reference proteome</keyword>
<accession>A0AAD8Q8U5</accession>